<keyword evidence="1" id="KW-0812">Transmembrane</keyword>
<keyword evidence="1" id="KW-0472">Membrane</keyword>
<feature type="transmembrane region" description="Helical" evidence="1">
    <location>
        <begin position="38"/>
        <end position="57"/>
    </location>
</feature>
<proteinExistence type="predicted"/>
<dbReference type="Proteomes" id="UP000750197">
    <property type="component" value="Unassembled WGS sequence"/>
</dbReference>
<reference evidence="2" key="1">
    <citation type="submission" date="2021-05" db="EMBL/GenBank/DDBJ databases">
        <title>Genomic insights into ecological role and evolution of a novel Thermoplasmata order Candidatus Sysuiplasmatales.</title>
        <authorList>
            <person name="Yuan Y."/>
        </authorList>
    </citation>
    <scope>NUCLEOTIDE SEQUENCE</scope>
    <source>
        <strain evidence="2">TUT19-bin139</strain>
    </source>
</reference>
<gene>
    <name evidence="2" type="ORF">KIY12_08935</name>
</gene>
<keyword evidence="1" id="KW-1133">Transmembrane helix</keyword>
<evidence type="ECO:0000313" key="3">
    <source>
        <dbReference type="Proteomes" id="UP000750197"/>
    </source>
</evidence>
<organism evidence="2 3">
    <name type="scientific">Candidatus Sysuiplasma superficiale</name>
    <dbReference type="NCBI Taxonomy" id="2823368"/>
    <lineage>
        <taxon>Archaea</taxon>
        <taxon>Methanobacteriati</taxon>
        <taxon>Thermoplasmatota</taxon>
        <taxon>Thermoplasmata</taxon>
        <taxon>Candidatus Sysuiplasmatales</taxon>
        <taxon>Candidatus Sysuiplasmataceae</taxon>
        <taxon>Candidatus Sysuiplasma</taxon>
    </lineage>
</organism>
<dbReference type="EMBL" id="JAHEAC010000107">
    <property type="protein sequence ID" value="MBX8644825.1"/>
    <property type="molecule type" value="Genomic_DNA"/>
</dbReference>
<name>A0A8J7YQ30_9ARCH</name>
<dbReference type="AlphaFoldDB" id="A0A8J7YQ30"/>
<evidence type="ECO:0000313" key="2">
    <source>
        <dbReference type="EMBL" id="MBX8644825.1"/>
    </source>
</evidence>
<feature type="transmembrane region" description="Helical" evidence="1">
    <location>
        <begin position="12"/>
        <end position="32"/>
    </location>
</feature>
<protein>
    <submittedName>
        <fullName evidence="2">Uncharacterized protein</fullName>
    </submittedName>
</protein>
<evidence type="ECO:0000256" key="1">
    <source>
        <dbReference type="SAM" id="Phobius"/>
    </source>
</evidence>
<comment type="caution">
    <text evidence="2">The sequence shown here is derived from an EMBL/GenBank/DDBJ whole genome shotgun (WGS) entry which is preliminary data.</text>
</comment>
<accession>A0A8J7YQ30</accession>
<sequence>MNRKITGLEKYLPLSGTVGGLAIGITFIDAAIHTGNGWFFILGIFALFYAVFYYRWVTGVARIKEVQA</sequence>